<accession>A0A1X7R8T3</accession>
<dbReference type="Gene3D" id="3.40.50.620">
    <property type="entry name" value="HUPs"/>
    <property type="match status" value="1"/>
</dbReference>
<dbReference type="GO" id="GO:0004066">
    <property type="term" value="F:asparagine synthase (glutamine-hydrolyzing) activity"/>
    <property type="evidence" value="ECO:0007669"/>
    <property type="project" value="InterPro"/>
</dbReference>
<dbReference type="PANTHER" id="PTHR45937:SF1">
    <property type="entry name" value="ASPARAGINE SYNTHETASE DOMAIN-CONTAINING PROTEIN 1"/>
    <property type="match status" value="1"/>
</dbReference>
<gene>
    <name evidence="5" type="ORF">KASA_0I00055G</name>
</gene>
<evidence type="ECO:0000313" key="5">
    <source>
        <dbReference type="EMBL" id="SMN22011.1"/>
    </source>
</evidence>
<dbReference type="Pfam" id="PF00733">
    <property type="entry name" value="Asn_synthase"/>
    <property type="match status" value="2"/>
</dbReference>
<dbReference type="GO" id="GO:0006529">
    <property type="term" value="P:asparagine biosynthetic process"/>
    <property type="evidence" value="ECO:0007669"/>
    <property type="project" value="UniProtKB-KW"/>
</dbReference>
<reference evidence="5 6" key="1">
    <citation type="submission" date="2017-04" db="EMBL/GenBank/DDBJ databases">
        <authorList>
            <person name="Afonso C.L."/>
            <person name="Miller P.J."/>
            <person name="Scott M.A."/>
            <person name="Spackman E."/>
            <person name="Goraichik I."/>
            <person name="Dimitrov K.M."/>
            <person name="Suarez D.L."/>
            <person name="Swayne D.E."/>
        </authorList>
    </citation>
    <scope>NUCLEOTIDE SEQUENCE [LARGE SCALE GENOMIC DNA]</scope>
</reference>
<dbReference type="InterPro" id="IPR017932">
    <property type="entry name" value="GATase_2_dom"/>
</dbReference>
<feature type="domain" description="Glutamine amidotransferase type-2" evidence="4">
    <location>
        <begin position="2"/>
        <end position="222"/>
    </location>
</feature>
<dbReference type="SUPFAM" id="SSF52402">
    <property type="entry name" value="Adenine nucleotide alpha hydrolases-like"/>
    <property type="match status" value="1"/>
</dbReference>
<dbReference type="PROSITE" id="PS51278">
    <property type="entry name" value="GATASE_TYPE_2"/>
    <property type="match status" value="1"/>
</dbReference>
<dbReference type="STRING" id="1789683.A0A1X7R8T3"/>
<keyword evidence="3" id="KW-0315">Glutamine amidotransferase</keyword>
<keyword evidence="1" id="KW-0028">Amino-acid biosynthesis</keyword>
<dbReference type="Proteomes" id="UP000196158">
    <property type="component" value="Unassembled WGS sequence"/>
</dbReference>
<name>A0A1X7R8T3_9SACH</name>
<evidence type="ECO:0000256" key="3">
    <source>
        <dbReference type="ARBA" id="ARBA00022962"/>
    </source>
</evidence>
<evidence type="ECO:0000313" key="6">
    <source>
        <dbReference type="Proteomes" id="UP000196158"/>
    </source>
</evidence>
<protein>
    <recommendedName>
        <fullName evidence="4">Glutamine amidotransferase type-2 domain-containing protein</fullName>
    </recommendedName>
</protein>
<keyword evidence="6" id="KW-1185">Reference proteome</keyword>
<dbReference type="EMBL" id="FXLY01000010">
    <property type="protein sequence ID" value="SMN22011.1"/>
    <property type="molecule type" value="Genomic_DNA"/>
</dbReference>
<dbReference type="InterPro" id="IPR001962">
    <property type="entry name" value="Asn_synthase"/>
</dbReference>
<dbReference type="CDD" id="cd01991">
    <property type="entry name" value="Asn_synthase_B_C"/>
    <property type="match status" value="1"/>
</dbReference>
<dbReference type="InterPro" id="IPR014729">
    <property type="entry name" value="Rossmann-like_a/b/a_fold"/>
</dbReference>
<dbReference type="SUPFAM" id="SSF56235">
    <property type="entry name" value="N-terminal nucleophile aminohydrolases (Ntn hydrolases)"/>
    <property type="match status" value="1"/>
</dbReference>
<dbReference type="PANTHER" id="PTHR45937">
    <property type="entry name" value="ASPARAGINE SYNTHETASE DOMAIN-CONTAINING PROTEIN 1"/>
    <property type="match status" value="1"/>
</dbReference>
<evidence type="ECO:0000259" key="4">
    <source>
        <dbReference type="PROSITE" id="PS51278"/>
    </source>
</evidence>
<dbReference type="InterPro" id="IPR029055">
    <property type="entry name" value="Ntn_hydrolases_N"/>
</dbReference>
<dbReference type="InterPro" id="IPR051857">
    <property type="entry name" value="Asn_synthetase_domain"/>
</dbReference>
<sequence>MCGILLFNSSGSCDVTAQDVYLEFAEDDKVVTSSGKDTIDKIVPYIVARGPNFSSYRTLHGVNTCWFSSVLSLRQPFTKQSIVIDKKFVLQFNGELYNKTIDLDENDTQYIVQLLSNIDVYDDDKLSIQQEIINVIKNLDGEFAYTISDLVNNIIYFGRDTIGKRSLSYCIDSQTNELYVASVTGTTSKQFINCIGGQIYIFDTSKRDFIVEPCNIRDVPYDVTSLVDEGLNDLNMITSELYEQLSNAVSKRITTIHPTHIENSPIAILFSGGLDCSIIVALMCEQLIKMPGNNTIIELLNVGFENPRTKLQPSDTPDRKLAISSTKILKNLYPDVNIKLIEVDVPYEEYLSIRPKVIDYMYPKNTEMDLSIAIAFFFASRGQGFITNYDDGTRHEYNRKGIVLFSGLGADELYGGYHKFANKSTPELVEELVKQINNIHDRNLNRDDKVIAENGVEVRYPFLDESVIQYSTSKIPINYKINKFILRNVAKIKLNLGAIAEEPKRAIQFGSKSAKMTKDGNKNGTDILK</sequence>
<evidence type="ECO:0000256" key="2">
    <source>
        <dbReference type="ARBA" id="ARBA00022888"/>
    </source>
</evidence>
<dbReference type="OrthoDB" id="10252281at2759"/>
<evidence type="ECO:0000256" key="1">
    <source>
        <dbReference type="ARBA" id="ARBA00022605"/>
    </source>
</evidence>
<dbReference type="Gene3D" id="3.60.20.10">
    <property type="entry name" value="Glutamine Phosphoribosylpyrophosphate, subunit 1, domain 1"/>
    <property type="match status" value="1"/>
</dbReference>
<dbReference type="Pfam" id="PF13537">
    <property type="entry name" value="GATase_7"/>
    <property type="match status" value="1"/>
</dbReference>
<proteinExistence type="predicted"/>
<keyword evidence="2" id="KW-0061">Asparagine biosynthesis</keyword>
<organism evidence="5 6">
    <name type="scientific">Maudiozyma saulgeensis</name>
    <dbReference type="NCBI Taxonomy" id="1789683"/>
    <lineage>
        <taxon>Eukaryota</taxon>
        <taxon>Fungi</taxon>
        <taxon>Dikarya</taxon>
        <taxon>Ascomycota</taxon>
        <taxon>Saccharomycotina</taxon>
        <taxon>Saccharomycetes</taxon>
        <taxon>Saccharomycetales</taxon>
        <taxon>Saccharomycetaceae</taxon>
        <taxon>Maudiozyma</taxon>
    </lineage>
</organism>
<dbReference type="AlphaFoldDB" id="A0A1X7R8T3"/>